<dbReference type="CDD" id="cd21133">
    <property type="entry name" value="EVE"/>
    <property type="match status" value="1"/>
</dbReference>
<dbReference type="KEGG" id="mri:Mal4_04980"/>
<evidence type="ECO:0000313" key="4">
    <source>
        <dbReference type="Proteomes" id="UP000320496"/>
    </source>
</evidence>
<evidence type="ECO:0000259" key="2">
    <source>
        <dbReference type="Pfam" id="PF01878"/>
    </source>
</evidence>
<dbReference type="Pfam" id="PF01878">
    <property type="entry name" value="EVE"/>
    <property type="match status" value="1"/>
</dbReference>
<protein>
    <submittedName>
        <fullName evidence="3">EVE domain protein</fullName>
    </submittedName>
</protein>
<dbReference type="AlphaFoldDB" id="A0A517Z163"/>
<organism evidence="3 4">
    <name type="scientific">Maioricimonas rarisocia</name>
    <dbReference type="NCBI Taxonomy" id="2528026"/>
    <lineage>
        <taxon>Bacteria</taxon>
        <taxon>Pseudomonadati</taxon>
        <taxon>Planctomycetota</taxon>
        <taxon>Planctomycetia</taxon>
        <taxon>Planctomycetales</taxon>
        <taxon>Planctomycetaceae</taxon>
        <taxon>Maioricimonas</taxon>
    </lineage>
</organism>
<dbReference type="PANTHER" id="PTHR14087:SF7">
    <property type="entry name" value="THYMOCYTE NUCLEAR PROTEIN 1"/>
    <property type="match status" value="1"/>
</dbReference>
<feature type="domain" description="EVE" evidence="2">
    <location>
        <begin position="14"/>
        <end position="163"/>
    </location>
</feature>
<dbReference type="EMBL" id="CP036275">
    <property type="protein sequence ID" value="QDU36214.1"/>
    <property type="molecule type" value="Genomic_DNA"/>
</dbReference>
<reference evidence="3 4" key="1">
    <citation type="submission" date="2019-02" db="EMBL/GenBank/DDBJ databases">
        <title>Deep-cultivation of Planctomycetes and their phenomic and genomic characterization uncovers novel biology.</title>
        <authorList>
            <person name="Wiegand S."/>
            <person name="Jogler M."/>
            <person name="Boedeker C."/>
            <person name="Pinto D."/>
            <person name="Vollmers J."/>
            <person name="Rivas-Marin E."/>
            <person name="Kohn T."/>
            <person name="Peeters S.H."/>
            <person name="Heuer A."/>
            <person name="Rast P."/>
            <person name="Oberbeckmann S."/>
            <person name="Bunk B."/>
            <person name="Jeske O."/>
            <person name="Meyerdierks A."/>
            <person name="Storesund J.E."/>
            <person name="Kallscheuer N."/>
            <person name="Luecker S."/>
            <person name="Lage O.M."/>
            <person name="Pohl T."/>
            <person name="Merkel B.J."/>
            <person name="Hornburger P."/>
            <person name="Mueller R.-W."/>
            <person name="Bruemmer F."/>
            <person name="Labrenz M."/>
            <person name="Spormann A.M."/>
            <person name="Op den Camp H."/>
            <person name="Overmann J."/>
            <person name="Amann R."/>
            <person name="Jetten M.S.M."/>
            <person name="Mascher T."/>
            <person name="Medema M.H."/>
            <person name="Devos D.P."/>
            <person name="Kaster A.-K."/>
            <person name="Ovreas L."/>
            <person name="Rohde M."/>
            <person name="Galperin M.Y."/>
            <person name="Jogler C."/>
        </authorList>
    </citation>
    <scope>NUCLEOTIDE SEQUENCE [LARGE SCALE GENOMIC DNA]</scope>
    <source>
        <strain evidence="3 4">Mal4</strain>
    </source>
</reference>
<dbReference type="Gene3D" id="3.10.590.10">
    <property type="entry name" value="ph1033 like domains"/>
    <property type="match status" value="1"/>
</dbReference>
<accession>A0A517Z163</accession>
<proteinExistence type="predicted"/>
<dbReference type="FunFam" id="3.10.590.10:FF:000003">
    <property type="entry name" value="Thymocyte nuclear protein 1"/>
    <property type="match status" value="1"/>
</dbReference>
<keyword evidence="4" id="KW-1185">Reference proteome</keyword>
<dbReference type="InterPro" id="IPR047197">
    <property type="entry name" value="THYN1-like_EVE"/>
</dbReference>
<name>A0A517Z163_9PLAN</name>
<dbReference type="SUPFAM" id="SSF88697">
    <property type="entry name" value="PUA domain-like"/>
    <property type="match status" value="1"/>
</dbReference>
<gene>
    <name evidence="3" type="ORF">Mal4_04980</name>
</gene>
<evidence type="ECO:0000313" key="3">
    <source>
        <dbReference type="EMBL" id="QDU36214.1"/>
    </source>
</evidence>
<dbReference type="Proteomes" id="UP000320496">
    <property type="component" value="Chromosome"/>
</dbReference>
<evidence type="ECO:0000256" key="1">
    <source>
        <dbReference type="ARBA" id="ARBA00022553"/>
    </source>
</evidence>
<dbReference type="InterPro" id="IPR015947">
    <property type="entry name" value="PUA-like_sf"/>
</dbReference>
<dbReference type="RefSeq" id="WP_145366900.1">
    <property type="nucleotide sequence ID" value="NZ_CP036275.1"/>
</dbReference>
<dbReference type="InterPro" id="IPR052181">
    <property type="entry name" value="5hmC_binding"/>
</dbReference>
<dbReference type="OrthoDB" id="9791347at2"/>
<dbReference type="InterPro" id="IPR002740">
    <property type="entry name" value="EVE_domain"/>
</dbReference>
<keyword evidence="1" id="KW-0597">Phosphoprotein</keyword>
<sequence length="169" mass="19359">MAKRASKSRSAKRRYWLFKSEPSSYSIDDLAAESDQTTFWDGVRNYQARNMLRDDVQVGDRVLFYHSNARPMAVVGTCEVVKAAYPDHTAFDPDDHHYDPKSDPDEPTWFMVDVKLIQKFDTPVTRDMLKECGDLSEMMVLKRGSRLSIQPVTAGEWKAIHKLAGAKDR</sequence>
<dbReference type="PANTHER" id="PTHR14087">
    <property type="entry name" value="THYMOCYTE NUCLEAR PROTEIN 1"/>
    <property type="match status" value="1"/>
</dbReference>